<organism evidence="1">
    <name type="scientific">marine sediment metagenome</name>
    <dbReference type="NCBI Taxonomy" id="412755"/>
    <lineage>
        <taxon>unclassified sequences</taxon>
        <taxon>metagenomes</taxon>
        <taxon>ecological metagenomes</taxon>
    </lineage>
</organism>
<proteinExistence type="predicted"/>
<protein>
    <recommendedName>
        <fullName evidence="2">Ryanodine receptor Ryr domain-containing protein</fullName>
    </recommendedName>
</protein>
<evidence type="ECO:0008006" key="2">
    <source>
        <dbReference type="Google" id="ProtNLM"/>
    </source>
</evidence>
<accession>A0A0F9CND7</accession>
<dbReference type="Gene3D" id="6.20.350.10">
    <property type="match status" value="1"/>
</dbReference>
<dbReference type="EMBL" id="LAZR01035271">
    <property type="protein sequence ID" value="KKL27957.1"/>
    <property type="molecule type" value="Genomic_DNA"/>
</dbReference>
<gene>
    <name evidence="1" type="ORF">LCGC14_2379970</name>
</gene>
<reference evidence="1" key="1">
    <citation type="journal article" date="2015" name="Nature">
        <title>Complex archaea that bridge the gap between prokaryotes and eukaryotes.</title>
        <authorList>
            <person name="Spang A."/>
            <person name="Saw J.H."/>
            <person name="Jorgensen S.L."/>
            <person name="Zaremba-Niedzwiedzka K."/>
            <person name="Martijn J."/>
            <person name="Lind A.E."/>
            <person name="van Eijk R."/>
            <person name="Schleper C."/>
            <person name="Guy L."/>
            <person name="Ettema T.J."/>
        </authorList>
    </citation>
    <scope>NUCLEOTIDE SEQUENCE</scope>
</reference>
<evidence type="ECO:0000313" key="1">
    <source>
        <dbReference type="EMBL" id="KKL27957.1"/>
    </source>
</evidence>
<comment type="caution">
    <text evidence="1">The sequence shown here is derived from an EMBL/GenBank/DDBJ whole genome shotgun (WGS) entry which is preliminary data.</text>
</comment>
<sequence>MKLKQLLESLDKEKAIELLAAIEHEQWIEWAKSIAKSEKLSPERVKRWEKLYVPYDELTEESKEQDRVYARKVLKVLNKV</sequence>
<dbReference type="AlphaFoldDB" id="A0A0F9CND7"/>
<name>A0A0F9CND7_9ZZZZ</name>